<feature type="region of interest" description="Disordered" evidence="1">
    <location>
        <begin position="207"/>
        <end position="227"/>
    </location>
</feature>
<sequence length="739" mass="79030">MTIRWAAIAICLGLASPAMAENVRVLSGEHADFSRIVLIFGKPVSWEEENTNGGFSLRFDRSDMSFDFSRVFDLIPRDRIQAISFDAERGSLEMESDCGCSMQVFWAGKNTVAIDIATDPEADIAALPALTSGLPMRPSGFSSFGVPVLGFSIGRDIGSPPVGRPGRAANSLTEQELDAGTRNHKAMEEALLRQLGRAASQGLVDVRLPDGRADDEAPTSRLPGGFRQAGHLNSETVFDQFLPPAEPGSRSHAPDACGEEALYDPAQWRTDPADDAISRARGQILDARENPDATAVAHLVRTYLSLGFGAEARAVLQEFHEIDLGAPYLRAIADLMDPPAQPRSDQLSALSRCGGPAAVWAALGETDPTQLADLNTEDVQSWFFRFPPNLRRQLGPRLVKTLHAAGHVDAAESVRNSLGRSLEKSAPDLVLLDATTRISPSRTEAALAKLPDLQSSDAAASAEATNLLLKQGLRDGRLEPRTVTLAEALAAETAGSEIGLELLSGIAQGHAMLGDFGSSLAFHRKWAEVSTDNNGPDQTLSRIVSEMVAQEDDSALLRYLEGGDPVRDPERLSKETRFDVAERLLEVGLWRPAQAVLARQRGDGSLRYRQLSAEAALQGRDAKLALAMLAGEPDPESALIRARALSATGNHAEASHLLFDAGDRPGAAREAWLSGQADLIGNYGGAPEQSLVAVSSADPGAAAGSLTEDREAITLDKARTLLGRSGEMRAHLSSLFSER</sequence>
<accession>A0A239JCQ5</accession>
<feature type="chain" id="PRO_5012421474" description="Tetratricopeptide repeat-containing protein" evidence="2">
    <location>
        <begin position="21"/>
        <end position="739"/>
    </location>
</feature>
<evidence type="ECO:0000256" key="1">
    <source>
        <dbReference type="SAM" id="MobiDB-lite"/>
    </source>
</evidence>
<proteinExistence type="predicted"/>
<dbReference type="OrthoDB" id="7847197at2"/>
<evidence type="ECO:0000313" key="4">
    <source>
        <dbReference type="Proteomes" id="UP000198426"/>
    </source>
</evidence>
<organism evidence="3 4">
    <name type="scientific">Tropicimonas sediminicola</name>
    <dbReference type="NCBI Taxonomy" id="1031541"/>
    <lineage>
        <taxon>Bacteria</taxon>
        <taxon>Pseudomonadati</taxon>
        <taxon>Pseudomonadota</taxon>
        <taxon>Alphaproteobacteria</taxon>
        <taxon>Rhodobacterales</taxon>
        <taxon>Roseobacteraceae</taxon>
        <taxon>Tropicimonas</taxon>
    </lineage>
</organism>
<reference evidence="3 4" key="1">
    <citation type="submission" date="2017-06" db="EMBL/GenBank/DDBJ databases">
        <authorList>
            <person name="Kim H.J."/>
            <person name="Triplett B.A."/>
        </authorList>
    </citation>
    <scope>NUCLEOTIDE SEQUENCE [LARGE SCALE GENOMIC DNA]</scope>
    <source>
        <strain evidence="3 4">DSM 29339</strain>
    </source>
</reference>
<keyword evidence="4" id="KW-1185">Reference proteome</keyword>
<protein>
    <recommendedName>
        <fullName evidence="5">Tetratricopeptide repeat-containing protein</fullName>
    </recommendedName>
</protein>
<evidence type="ECO:0000256" key="2">
    <source>
        <dbReference type="SAM" id="SignalP"/>
    </source>
</evidence>
<dbReference type="RefSeq" id="WP_089233793.1">
    <property type="nucleotide sequence ID" value="NZ_FZOY01000005.1"/>
</dbReference>
<gene>
    <name evidence="3" type="ORF">SAMN05421757_105220</name>
</gene>
<feature type="signal peptide" evidence="2">
    <location>
        <begin position="1"/>
        <end position="20"/>
    </location>
</feature>
<evidence type="ECO:0008006" key="5">
    <source>
        <dbReference type="Google" id="ProtNLM"/>
    </source>
</evidence>
<dbReference type="AlphaFoldDB" id="A0A239JCQ5"/>
<name>A0A239JCQ5_9RHOB</name>
<evidence type="ECO:0000313" key="3">
    <source>
        <dbReference type="EMBL" id="SNT03826.1"/>
    </source>
</evidence>
<dbReference type="Proteomes" id="UP000198426">
    <property type="component" value="Unassembled WGS sequence"/>
</dbReference>
<keyword evidence="2" id="KW-0732">Signal</keyword>
<dbReference type="EMBL" id="FZOY01000005">
    <property type="protein sequence ID" value="SNT03826.1"/>
    <property type="molecule type" value="Genomic_DNA"/>
</dbReference>